<accession>A0A1C3XMM6</accession>
<dbReference type="AlphaFoldDB" id="A0A1C3XMM6"/>
<organism evidence="1 2">
    <name type="scientific">Bradyrhizobium yuanmingense</name>
    <dbReference type="NCBI Taxonomy" id="108015"/>
    <lineage>
        <taxon>Bacteria</taxon>
        <taxon>Pseudomonadati</taxon>
        <taxon>Pseudomonadota</taxon>
        <taxon>Alphaproteobacteria</taxon>
        <taxon>Hyphomicrobiales</taxon>
        <taxon>Nitrobacteraceae</taxon>
        <taxon>Bradyrhizobium</taxon>
    </lineage>
</organism>
<dbReference type="RefSeq" id="WP_074448622.1">
    <property type="nucleotide sequence ID" value="NZ_FMAE01000055.1"/>
</dbReference>
<evidence type="ECO:0000313" key="2">
    <source>
        <dbReference type="Proteomes" id="UP000183174"/>
    </source>
</evidence>
<dbReference type="Gene3D" id="3.30.420.240">
    <property type="match status" value="1"/>
</dbReference>
<dbReference type="InterPro" id="IPR027417">
    <property type="entry name" value="P-loop_NTPase"/>
</dbReference>
<reference evidence="1 2" key="1">
    <citation type="submission" date="2016-08" db="EMBL/GenBank/DDBJ databases">
        <authorList>
            <person name="Seilhamer J.J."/>
        </authorList>
    </citation>
    <scope>NUCLEOTIDE SEQUENCE [LARGE SCALE GENOMIC DNA]</scope>
    <source>
        <strain evidence="1 2">CCBAU 10071</strain>
    </source>
</reference>
<name>A0A1C3XMM6_9BRAD</name>
<dbReference type="Gene3D" id="3.40.50.300">
    <property type="entry name" value="P-loop containing nucleotide triphosphate hydrolases"/>
    <property type="match status" value="1"/>
</dbReference>
<gene>
    <name evidence="1" type="ORF">GA0061099_10555</name>
</gene>
<protein>
    <recommendedName>
        <fullName evidence="3">Terminase</fullName>
    </recommendedName>
</protein>
<sequence length="499" mass="55200">MDPNLLGAALGDLTSWTTWRTALRAAFGLPLDEEQRRIFAVIAGGRSPPATRVKELWAVVGRRGGKSRTAAAIAVHTALLQQHRLAPGETGYVLVLSQTVLQAKLVFDYARAFIDQSPVLRQELIDATRSEIRLANGVIIATHPSSFRSIRGRTLLAVVFDESAVWRDETSANPDLEVYRAAKPALIASGGQLIGISSPYRKIGLLYNRHKDYFGRDDPNVLVVQGRSRLFNPLLDEAEITEALADDPEGSLSEWEAEFRSDIAAFLSDVDIDACVDRDRPIELPPRRSVAYHAFVDPSGGRHDHFTMAVGHRDGDRTVVDVLRGQPPPFDPKLVVGEYTALLAEYGIRQVTGDNYAAAWVETEFRAAGIRYLRSELPKGRLYVEGLPAFTRRAIALPDHPRLLRELRLLERRSHAGGKDSVDHGRVGSDDYANAVFGVLHAAQRPNQRLRMFTLAAPYGGRTPSIEIDPSTGRPIEHARSRVRWVNVRESDVPPVMGP</sequence>
<dbReference type="EMBL" id="FMAE01000055">
    <property type="protein sequence ID" value="SCB53264.1"/>
    <property type="molecule type" value="Genomic_DNA"/>
</dbReference>
<evidence type="ECO:0008006" key="3">
    <source>
        <dbReference type="Google" id="ProtNLM"/>
    </source>
</evidence>
<dbReference type="Proteomes" id="UP000183174">
    <property type="component" value="Unassembled WGS sequence"/>
</dbReference>
<proteinExistence type="predicted"/>
<evidence type="ECO:0000313" key="1">
    <source>
        <dbReference type="EMBL" id="SCB53264.1"/>
    </source>
</evidence>